<comment type="caution">
    <text evidence="1">The sequence shown here is derived from an EMBL/GenBank/DDBJ whole genome shotgun (WGS) entry which is preliminary data.</text>
</comment>
<gene>
    <name evidence="1" type="ORF">Hypma_003210</name>
</gene>
<dbReference type="AlphaFoldDB" id="A0A369K9S6"/>
<dbReference type="Proteomes" id="UP000076154">
    <property type="component" value="Unassembled WGS sequence"/>
</dbReference>
<evidence type="ECO:0000313" key="1">
    <source>
        <dbReference type="EMBL" id="RDB27666.1"/>
    </source>
</evidence>
<name>A0A369K9S6_HYPMA</name>
<evidence type="ECO:0000313" key="2">
    <source>
        <dbReference type="Proteomes" id="UP000076154"/>
    </source>
</evidence>
<protein>
    <submittedName>
        <fullName evidence="1">Uncharacterized protein</fullName>
    </submittedName>
</protein>
<organism evidence="1 2">
    <name type="scientific">Hypsizygus marmoreus</name>
    <name type="common">White beech mushroom</name>
    <name type="synonym">Agaricus marmoreus</name>
    <dbReference type="NCBI Taxonomy" id="39966"/>
    <lineage>
        <taxon>Eukaryota</taxon>
        <taxon>Fungi</taxon>
        <taxon>Dikarya</taxon>
        <taxon>Basidiomycota</taxon>
        <taxon>Agaricomycotina</taxon>
        <taxon>Agaricomycetes</taxon>
        <taxon>Agaricomycetidae</taxon>
        <taxon>Agaricales</taxon>
        <taxon>Tricholomatineae</taxon>
        <taxon>Lyophyllaceae</taxon>
        <taxon>Hypsizygus</taxon>
    </lineage>
</organism>
<dbReference type="InParanoid" id="A0A369K9S6"/>
<proteinExistence type="predicted"/>
<dbReference type="EMBL" id="LUEZ02000014">
    <property type="protein sequence ID" value="RDB27666.1"/>
    <property type="molecule type" value="Genomic_DNA"/>
</dbReference>
<accession>A0A369K9S6</accession>
<sequence>MSSSGWVGRQGLGFRGDLRITEDAADPKTRTLCTSRRVWIATNTVISYRVPRRVDVILHSPILIICQNLAEFKPKWPVFSRINWEQHTSLTSCNDVTWGRDQIRAHFSPWVGRGTSCTHDPIKFET</sequence>
<keyword evidence="2" id="KW-1185">Reference proteome</keyword>
<reference evidence="1" key="1">
    <citation type="submission" date="2018-04" db="EMBL/GenBank/DDBJ databases">
        <title>Whole genome sequencing of Hypsizygus marmoreus.</title>
        <authorList>
            <person name="Choi I.-G."/>
            <person name="Min B."/>
            <person name="Kim J.-G."/>
            <person name="Kim S."/>
            <person name="Oh Y.-L."/>
            <person name="Kong W.-S."/>
            <person name="Park H."/>
            <person name="Jeong J."/>
            <person name="Song E.-S."/>
        </authorList>
    </citation>
    <scope>NUCLEOTIDE SEQUENCE [LARGE SCALE GENOMIC DNA]</scope>
    <source>
        <strain evidence="1">51987-8</strain>
    </source>
</reference>